<name>A0ABS0LMT5_9LACT</name>
<reference evidence="2 3" key="1">
    <citation type="submission" date="2020-07" db="EMBL/GenBank/DDBJ databases">
        <title>Facklamia lactis sp. nov., isolated from raw milk.</title>
        <authorList>
            <person name="Doll E.V."/>
            <person name="Huptas C."/>
            <person name="Staib L."/>
            <person name="Wenning M."/>
            <person name="Scherer S."/>
        </authorList>
    </citation>
    <scope>NUCLEOTIDE SEQUENCE [LARGE SCALE GENOMIC DNA]</scope>
    <source>
        <strain evidence="2 3">DSM 111018</strain>
    </source>
</reference>
<organism evidence="2 3">
    <name type="scientific">Facklamia lactis</name>
    <dbReference type="NCBI Taxonomy" id="2749967"/>
    <lineage>
        <taxon>Bacteria</taxon>
        <taxon>Bacillati</taxon>
        <taxon>Bacillota</taxon>
        <taxon>Bacilli</taxon>
        <taxon>Lactobacillales</taxon>
        <taxon>Aerococcaceae</taxon>
        <taxon>Facklamia</taxon>
    </lineage>
</organism>
<gene>
    <name evidence="2" type="ORF">HZY91_01025</name>
</gene>
<accession>A0ABS0LMT5</accession>
<evidence type="ECO:0000313" key="2">
    <source>
        <dbReference type="EMBL" id="MBG9985473.1"/>
    </source>
</evidence>
<feature type="domain" description="UPF0302" evidence="1">
    <location>
        <begin position="6"/>
        <end position="91"/>
    </location>
</feature>
<dbReference type="InterPro" id="IPR014963">
    <property type="entry name" value="UPF0302_N"/>
</dbReference>
<evidence type="ECO:0000259" key="1">
    <source>
        <dbReference type="Pfam" id="PF08864"/>
    </source>
</evidence>
<comment type="caution">
    <text evidence="2">The sequence shown here is derived from an EMBL/GenBank/DDBJ whole genome shotgun (WGS) entry which is preliminary data.</text>
</comment>
<dbReference type="InterPro" id="IPR011188">
    <property type="entry name" value="UPF0302"/>
</dbReference>
<evidence type="ECO:0000313" key="3">
    <source>
        <dbReference type="Proteomes" id="UP000721415"/>
    </source>
</evidence>
<proteinExistence type="predicted"/>
<protein>
    <submittedName>
        <fullName evidence="2">YpiB family protein</fullName>
    </submittedName>
</protein>
<dbReference type="EMBL" id="JACBXQ010000001">
    <property type="protein sequence ID" value="MBG9985473.1"/>
    <property type="molecule type" value="Genomic_DNA"/>
</dbReference>
<dbReference type="PIRSF" id="PIRSF007165">
    <property type="entry name" value="UCP007165"/>
    <property type="match status" value="1"/>
</dbReference>
<dbReference type="Pfam" id="PF08864">
    <property type="entry name" value="UPF0302"/>
    <property type="match status" value="1"/>
</dbReference>
<dbReference type="Proteomes" id="UP000721415">
    <property type="component" value="Unassembled WGS sequence"/>
</dbReference>
<dbReference type="RefSeq" id="WP_197113804.1">
    <property type="nucleotide sequence ID" value="NZ_JACBXQ010000001.1"/>
</dbReference>
<dbReference type="InterPro" id="IPR038091">
    <property type="entry name" value="UPF0302_N_sf"/>
</dbReference>
<keyword evidence="3" id="KW-1185">Reference proteome</keyword>
<dbReference type="Gene3D" id="3.40.1530.30">
    <property type="entry name" value="Uncharacterised family UPF0302, N-terminal domain"/>
    <property type="match status" value="1"/>
</dbReference>
<sequence length="176" mass="21395">MESDTRKADFIKWLLSTYPYLNYEINAFFKYLLYNQSVLKFIEFSDHVEYAPRGIWISLQPDTEPFFKYYKDQYTYQSIEQAFHDFRLNVMRHKLTFFLEIEVSDYFLKASHLNVFQENPYVPLYMTDLKKLDQETLSISKEAFRRYLMNEIDHALDQGKFSHLDQMAHTLEKLME</sequence>